<organism evidence="1 2">
    <name type="scientific">Aquiflexum balticum DSM 16537</name>
    <dbReference type="NCBI Taxonomy" id="758820"/>
    <lineage>
        <taxon>Bacteria</taxon>
        <taxon>Pseudomonadati</taxon>
        <taxon>Bacteroidota</taxon>
        <taxon>Cytophagia</taxon>
        <taxon>Cytophagales</taxon>
        <taxon>Cyclobacteriaceae</taxon>
        <taxon>Aquiflexum</taxon>
    </lineage>
</organism>
<evidence type="ECO:0000313" key="1">
    <source>
        <dbReference type="EMBL" id="SMD44990.1"/>
    </source>
</evidence>
<sequence length="200" mass="23179">MKRHLNRFVSICLISFFFQPSSVNGQEVVNFDISVAGISIGEMSAIKTTTGNEIKYQINSLVSFWFFGKISVDYKSNTIYKNKQLYSAISSTNSKRGDFSSSIQWNKDHYKVDAKTYKFENNSPIKKPFFFSSAMLFFEEPKMVKEFLAENFGLPSPVTKVKDYYEVDVNGHKNRYYYIGGKLDKAIIYNPVKNYMIKRK</sequence>
<evidence type="ECO:0000313" key="2">
    <source>
        <dbReference type="Proteomes" id="UP000192333"/>
    </source>
</evidence>
<evidence type="ECO:0008006" key="3">
    <source>
        <dbReference type="Google" id="ProtNLM"/>
    </source>
</evidence>
<dbReference type="AlphaFoldDB" id="A0A1W2H7V3"/>
<gene>
    <name evidence="1" type="ORF">SAMN00777080_3628</name>
</gene>
<dbReference type="RefSeq" id="WP_084123583.1">
    <property type="nucleotide sequence ID" value="NZ_LT838813.1"/>
</dbReference>
<protein>
    <recommendedName>
        <fullName evidence="3">DUF3108 domain-containing protein</fullName>
    </recommendedName>
</protein>
<keyword evidence="2" id="KW-1185">Reference proteome</keyword>
<dbReference type="InterPro" id="IPR045767">
    <property type="entry name" value="DUF6134"/>
</dbReference>
<dbReference type="STRING" id="758820.SAMN00777080_3628"/>
<dbReference type="Pfam" id="PF19630">
    <property type="entry name" value="DUF6134"/>
    <property type="match status" value="1"/>
</dbReference>
<accession>A0A1W2H7V3</accession>
<proteinExistence type="predicted"/>
<dbReference type="OrthoDB" id="949196at2"/>
<dbReference type="Proteomes" id="UP000192333">
    <property type="component" value="Chromosome I"/>
</dbReference>
<reference evidence="2" key="1">
    <citation type="submission" date="2017-04" db="EMBL/GenBank/DDBJ databases">
        <authorList>
            <person name="Varghese N."/>
            <person name="Submissions S."/>
        </authorList>
    </citation>
    <scope>NUCLEOTIDE SEQUENCE [LARGE SCALE GENOMIC DNA]</scope>
    <source>
        <strain evidence="2">DSM 16537</strain>
    </source>
</reference>
<name>A0A1W2H7V3_9BACT</name>
<dbReference type="EMBL" id="LT838813">
    <property type="protein sequence ID" value="SMD44990.1"/>
    <property type="molecule type" value="Genomic_DNA"/>
</dbReference>